<comment type="caution">
    <text evidence="3">The sequence shown here is derived from an EMBL/GenBank/DDBJ whole genome shotgun (WGS) entry which is preliminary data.</text>
</comment>
<dbReference type="Gene3D" id="2.60.120.260">
    <property type="entry name" value="Galactose-binding domain-like"/>
    <property type="match status" value="1"/>
</dbReference>
<sequence>MNTRKIAMSGFSAIALLALASTAQADLITNGGFESWAYPGQSAMLNNSDMTGWGTNSGWTFVVPPGKAGLGFAELDYGYEGIGPNFQLWTATGAGNIGNGGLSVITPSPDGGNFVASDGNYQTGNIYQYVSGLIAGNSYTLSFYAGLAQQYLDSGNNTADWQVTLGGGAAQYASFSDLSHDFSGWTKETMTFTATAGTELLSFLAQGGPASDPPFLTLDGVSLNPTITPPIPPSTTPLPAALFFVAPALAGVFGFSRRKQNKA</sequence>
<dbReference type="SUPFAM" id="SSF49785">
    <property type="entry name" value="Galactose-binding domain-like"/>
    <property type="match status" value="1"/>
</dbReference>
<evidence type="ECO:0000256" key="2">
    <source>
        <dbReference type="SAM" id="SignalP"/>
    </source>
</evidence>
<name>A0A2W4QVP9_9GAMM</name>
<feature type="transmembrane region" description="Helical" evidence="1">
    <location>
        <begin position="238"/>
        <end position="256"/>
    </location>
</feature>
<organism evidence="3 4">
    <name type="scientific">Candidatus Methylumidiphilus alinenensis</name>
    <dbReference type="NCBI Taxonomy" id="2202197"/>
    <lineage>
        <taxon>Bacteria</taxon>
        <taxon>Pseudomonadati</taxon>
        <taxon>Pseudomonadota</taxon>
        <taxon>Gammaproteobacteria</taxon>
        <taxon>Methylococcales</taxon>
        <taxon>Candidatus Methylumidiphilus</taxon>
    </lineage>
</organism>
<gene>
    <name evidence="3" type="ORF">DM484_17165</name>
</gene>
<protein>
    <submittedName>
        <fullName evidence="3">PEP-CTERM sorting domain-containing protein</fullName>
    </submittedName>
</protein>
<keyword evidence="1" id="KW-0472">Membrane</keyword>
<dbReference type="InterPro" id="IPR008979">
    <property type="entry name" value="Galactose-bd-like_sf"/>
</dbReference>
<keyword evidence="1" id="KW-1133">Transmembrane helix</keyword>
<evidence type="ECO:0000313" key="3">
    <source>
        <dbReference type="EMBL" id="PZN76155.1"/>
    </source>
</evidence>
<keyword evidence="2" id="KW-0732">Signal</keyword>
<feature type="chain" id="PRO_5016179980" evidence="2">
    <location>
        <begin position="26"/>
        <end position="263"/>
    </location>
</feature>
<accession>A0A2W4QVP9</accession>
<proteinExistence type="predicted"/>
<evidence type="ECO:0000313" key="4">
    <source>
        <dbReference type="Proteomes" id="UP000249396"/>
    </source>
</evidence>
<dbReference type="Proteomes" id="UP000249396">
    <property type="component" value="Unassembled WGS sequence"/>
</dbReference>
<dbReference type="AlphaFoldDB" id="A0A2W4QVP9"/>
<dbReference type="EMBL" id="QJPH01000365">
    <property type="protein sequence ID" value="PZN76155.1"/>
    <property type="molecule type" value="Genomic_DNA"/>
</dbReference>
<keyword evidence="1" id="KW-0812">Transmembrane</keyword>
<feature type="signal peptide" evidence="2">
    <location>
        <begin position="1"/>
        <end position="25"/>
    </location>
</feature>
<reference evidence="3 4" key="1">
    <citation type="journal article" date="2018" name="Aquat. Microb. Ecol.">
        <title>Gammaproteobacterial methanotrophs dominate.</title>
        <authorList>
            <person name="Rissanen A.J."/>
            <person name="Saarenheimo J."/>
            <person name="Tiirola M."/>
            <person name="Peura S."/>
            <person name="Aalto S.L."/>
            <person name="Karvinen A."/>
            <person name="Nykanen H."/>
        </authorList>
    </citation>
    <scope>NUCLEOTIDE SEQUENCE [LARGE SCALE GENOMIC DNA]</scope>
    <source>
        <strain evidence="3">AMbin10</strain>
    </source>
</reference>
<evidence type="ECO:0000256" key="1">
    <source>
        <dbReference type="SAM" id="Phobius"/>
    </source>
</evidence>